<dbReference type="GO" id="GO:0015818">
    <property type="term" value="P:isoleucine transport"/>
    <property type="evidence" value="ECO:0007669"/>
    <property type="project" value="TreeGrafter"/>
</dbReference>
<evidence type="ECO:0000256" key="1">
    <source>
        <dbReference type="ARBA" id="ARBA00004651"/>
    </source>
</evidence>
<dbReference type="NCBIfam" id="TIGR00796">
    <property type="entry name" value="livcs"/>
    <property type="match status" value="1"/>
</dbReference>
<keyword evidence="11" id="KW-1185">Reference proteome</keyword>
<dbReference type="AlphaFoldDB" id="C8NHE8"/>
<dbReference type="EMBL" id="ACKZ01000020">
    <property type="protein sequence ID" value="EEW37125.1"/>
    <property type="molecule type" value="Genomic_DNA"/>
</dbReference>
<evidence type="ECO:0000313" key="11">
    <source>
        <dbReference type="Proteomes" id="UP000005926"/>
    </source>
</evidence>
<feature type="transmembrane region" description="Helical" evidence="9">
    <location>
        <begin position="294"/>
        <end position="318"/>
    </location>
</feature>
<feature type="transmembrane region" description="Helical" evidence="9">
    <location>
        <begin position="45"/>
        <end position="70"/>
    </location>
</feature>
<feature type="transmembrane region" description="Helical" evidence="9">
    <location>
        <begin position="417"/>
        <end position="440"/>
    </location>
</feature>
<evidence type="ECO:0000256" key="4">
    <source>
        <dbReference type="ARBA" id="ARBA00022475"/>
    </source>
</evidence>
<comment type="caution">
    <text evidence="10">The sequence shown here is derived from an EMBL/GenBank/DDBJ whole genome shotgun (WGS) entry which is preliminary data.</text>
</comment>
<dbReference type="PANTHER" id="PTHR30588:SF7">
    <property type="entry name" value="BRANCHED-CHAIN AMINO ACID CARRIER PROTEIN SAOUHSC_01411-RELATED"/>
    <property type="match status" value="1"/>
</dbReference>
<feature type="transmembrane region" description="Helical" evidence="9">
    <location>
        <begin position="330"/>
        <end position="351"/>
    </location>
</feature>
<proteinExistence type="inferred from homology"/>
<feature type="transmembrane region" description="Helical" evidence="9">
    <location>
        <begin position="201"/>
        <end position="221"/>
    </location>
</feature>
<keyword evidence="7 9" id="KW-1133">Transmembrane helix</keyword>
<evidence type="ECO:0000256" key="5">
    <source>
        <dbReference type="ARBA" id="ARBA00022692"/>
    </source>
</evidence>
<comment type="function">
    <text evidence="9">Component of the transport system for branched-chain amino acids.</text>
</comment>
<dbReference type="GO" id="GO:0005886">
    <property type="term" value="C:plasma membrane"/>
    <property type="evidence" value="ECO:0007669"/>
    <property type="project" value="UniProtKB-SubCell"/>
</dbReference>
<organism evidence="10 11">
    <name type="scientific">Granulicatella adiacens ATCC 49175</name>
    <dbReference type="NCBI Taxonomy" id="638301"/>
    <lineage>
        <taxon>Bacteria</taxon>
        <taxon>Bacillati</taxon>
        <taxon>Bacillota</taxon>
        <taxon>Bacilli</taxon>
        <taxon>Lactobacillales</taxon>
        <taxon>Carnobacteriaceae</taxon>
        <taxon>Granulicatella</taxon>
    </lineage>
</organism>
<comment type="subcellular location">
    <subcellularLocation>
        <location evidence="1 9">Cell membrane</location>
        <topology evidence="1 9">Multi-pass membrane protein</topology>
    </subcellularLocation>
</comment>
<dbReference type="Proteomes" id="UP000005926">
    <property type="component" value="Unassembled WGS sequence"/>
</dbReference>
<dbReference type="InterPro" id="IPR004685">
    <property type="entry name" value="Brnchd-chn_aa_trnsp_Livcs"/>
</dbReference>
<evidence type="ECO:0000256" key="6">
    <source>
        <dbReference type="ARBA" id="ARBA00022970"/>
    </source>
</evidence>
<dbReference type="GO" id="GO:0015190">
    <property type="term" value="F:L-leucine transmembrane transporter activity"/>
    <property type="evidence" value="ECO:0007669"/>
    <property type="project" value="TreeGrafter"/>
</dbReference>
<keyword evidence="5 9" id="KW-0812">Transmembrane</keyword>
<sequence length="457" mass="48837">MKGLFLEGGQMKKGVLTGLLLFGFFFGAGNLIFPPSLGYQSAEQFWPAVIGFIVSGVGLAIGTLLIGTVINGGFKKELDEKIHPIFSLAFLVVLYLSIGPFFAIPRTATVSYNIGVAPFLPDSNSGLLIYAAIYFAVAFFLAYNRSSLLSSIGKILTPIFAGLILILVVVGAFKYGQTSPELVGQTTLTASTAFGNGFVEGYNTLDALAAVAFSVVAVNTLKEFHFNSKKEYMHTIMSVGFVTAIGFSVLYIGLAFLGNHFNVASALAQDSTLNVGSYVLTMASRELFGTFGQAFLAVMVVITCLTTTVGLIVSVGEFFEETFPRFSYKVYATVFTFIGFGVATLGLQTIIAFSLPVLMILYPITVVIAFFVLVNKKVTFSKSGMQLTVALTTIISTVSSVASALKLEGLVKALEILPLQSLSLGWMGPALIGILIALILPDKIKGEAFDFEAFQTK</sequence>
<dbReference type="HOGENOM" id="CLU_036807_0_1_9"/>
<feature type="transmembrane region" description="Helical" evidence="9">
    <location>
        <begin position="357"/>
        <end position="375"/>
    </location>
</feature>
<keyword evidence="4" id="KW-1003">Cell membrane</keyword>
<dbReference type="Pfam" id="PF05525">
    <property type="entry name" value="Branch_AA_trans"/>
    <property type="match status" value="1"/>
</dbReference>
<comment type="similarity">
    <text evidence="2 9">Belongs to the branched chain amino acid transporter family.</text>
</comment>
<feature type="transmembrane region" description="Helical" evidence="9">
    <location>
        <begin position="14"/>
        <end position="33"/>
    </location>
</feature>
<feature type="transmembrane region" description="Helical" evidence="9">
    <location>
        <begin position="82"/>
        <end position="104"/>
    </location>
</feature>
<dbReference type="GO" id="GO:0005304">
    <property type="term" value="F:L-valine transmembrane transporter activity"/>
    <property type="evidence" value="ECO:0007669"/>
    <property type="project" value="TreeGrafter"/>
</dbReference>
<evidence type="ECO:0000256" key="2">
    <source>
        <dbReference type="ARBA" id="ARBA00008540"/>
    </source>
</evidence>
<feature type="transmembrane region" description="Helical" evidence="9">
    <location>
        <begin position="387"/>
        <end position="405"/>
    </location>
</feature>
<dbReference type="eggNOG" id="COG1114">
    <property type="taxonomic scope" value="Bacteria"/>
</dbReference>
<name>C8NHE8_9LACT</name>
<protein>
    <recommendedName>
        <fullName evidence="9">Branched-chain amino acid transport system carrier protein</fullName>
    </recommendedName>
</protein>
<keyword evidence="8 9" id="KW-0472">Membrane</keyword>
<feature type="transmembrane region" description="Helical" evidence="9">
    <location>
        <begin position="124"/>
        <end position="143"/>
    </location>
</feature>
<evidence type="ECO:0000256" key="8">
    <source>
        <dbReference type="ARBA" id="ARBA00023136"/>
    </source>
</evidence>
<keyword evidence="6 9" id="KW-0029">Amino-acid transport</keyword>
<dbReference type="PANTHER" id="PTHR30588">
    <property type="entry name" value="BRANCHED-CHAIN AMINO ACID TRANSPORT SYSTEM 2 CARRIER PROTEIN"/>
    <property type="match status" value="1"/>
</dbReference>
<dbReference type="GO" id="GO:0015820">
    <property type="term" value="P:L-leucine transport"/>
    <property type="evidence" value="ECO:0007669"/>
    <property type="project" value="TreeGrafter"/>
</dbReference>
<keyword evidence="3 9" id="KW-0813">Transport</keyword>
<reference evidence="10 11" key="1">
    <citation type="submission" date="2009-08" db="EMBL/GenBank/DDBJ databases">
        <authorList>
            <person name="Muzny D."/>
            <person name="Qin X."/>
            <person name="Deng J."/>
            <person name="Jiang H."/>
            <person name="Liu Y."/>
            <person name="Qu J."/>
            <person name="Song X.-Z."/>
            <person name="Zhang L."/>
            <person name="Thornton R."/>
            <person name="Coyle M."/>
            <person name="Francisco L."/>
            <person name="Jackson L."/>
            <person name="Javaid M."/>
            <person name="Korchina V."/>
            <person name="Kovar C."/>
            <person name="Mata R."/>
            <person name="Mathew T."/>
            <person name="Ngo R."/>
            <person name="Nguyen L."/>
            <person name="Nguyen N."/>
            <person name="Okwuonu G."/>
            <person name="Ongeri F."/>
            <person name="Pham C."/>
            <person name="Simmons D."/>
            <person name="Wilczek-Boney K."/>
            <person name="Hale W."/>
            <person name="Jakkamsetti A."/>
            <person name="Pham P."/>
            <person name="Ruth R."/>
            <person name="San Lucas F."/>
            <person name="Warren J."/>
            <person name="Zhang J."/>
            <person name="Zhao Z."/>
            <person name="Zhou C."/>
            <person name="Zhu D."/>
            <person name="Lee S."/>
            <person name="Bess C."/>
            <person name="Blankenburg K."/>
            <person name="Forbes L."/>
            <person name="Fu Q."/>
            <person name="Gubbala S."/>
            <person name="Hirani K."/>
            <person name="Jayaseelan J.C."/>
            <person name="Lara F."/>
            <person name="Munidasa M."/>
            <person name="Palculict T."/>
            <person name="Patil S."/>
            <person name="Pu L.-L."/>
            <person name="Saada N."/>
            <person name="Tang L."/>
            <person name="Weissenberger G."/>
            <person name="Zhu Y."/>
            <person name="Hemphill L."/>
            <person name="Shang Y."/>
            <person name="Youmans B."/>
            <person name="Ayvaz T."/>
            <person name="Ross M."/>
            <person name="Santibanez J."/>
            <person name="Aqrawi P."/>
            <person name="Gross S."/>
            <person name="Joshi V."/>
            <person name="Fowler G."/>
            <person name="Nazareth L."/>
            <person name="Reid J."/>
            <person name="Worley K."/>
            <person name="Petrosino J."/>
            <person name="Highlander S."/>
            <person name="Gibbs R."/>
        </authorList>
    </citation>
    <scope>NUCLEOTIDE SEQUENCE [LARGE SCALE GENOMIC DNA]</scope>
    <source>
        <strain evidence="10 11">ATCC 49175</strain>
    </source>
</reference>
<feature type="transmembrane region" description="Helical" evidence="9">
    <location>
        <begin position="155"/>
        <end position="173"/>
    </location>
</feature>
<dbReference type="GO" id="GO:0015188">
    <property type="term" value="F:L-isoleucine transmembrane transporter activity"/>
    <property type="evidence" value="ECO:0007669"/>
    <property type="project" value="TreeGrafter"/>
</dbReference>
<feature type="transmembrane region" description="Helical" evidence="9">
    <location>
        <begin position="233"/>
        <end position="257"/>
    </location>
</feature>
<evidence type="ECO:0000256" key="3">
    <source>
        <dbReference type="ARBA" id="ARBA00022448"/>
    </source>
</evidence>
<gene>
    <name evidence="10" type="primary">brnQ</name>
    <name evidence="10" type="ORF">HMPREF0444_1343</name>
</gene>
<evidence type="ECO:0000256" key="7">
    <source>
        <dbReference type="ARBA" id="ARBA00022989"/>
    </source>
</evidence>
<evidence type="ECO:0000256" key="9">
    <source>
        <dbReference type="RuleBase" id="RU362122"/>
    </source>
</evidence>
<evidence type="ECO:0000313" key="10">
    <source>
        <dbReference type="EMBL" id="EEW37125.1"/>
    </source>
</evidence>
<accession>C8NHE8</accession>